<sequence length="180" mass="19227">MLSRQLVQPTGFCWELHSAAQRCRARAGSGGADPQNQIRTANPASHTDLKFALWYQLALTLQLDLQGNTQQADTLCNSTSAELREANPLPRPATEQLALLWEHCPGPADDEGAAHVSEQTTAPDLKAQTFKSSGPHARLHSDMTATASAAALRGSAWSSGVLTGRQLDGPCCEQMVLLAP</sequence>
<protein>
    <submittedName>
        <fullName evidence="1">Uncharacterized protein</fullName>
    </submittedName>
</protein>
<proteinExistence type="predicted"/>
<evidence type="ECO:0000313" key="1">
    <source>
        <dbReference type="EMBL" id="EOB02350.1"/>
    </source>
</evidence>
<organism evidence="1 2">
    <name type="scientific">Anas platyrhynchos</name>
    <name type="common">Mallard</name>
    <name type="synonym">Anas boschas</name>
    <dbReference type="NCBI Taxonomy" id="8839"/>
    <lineage>
        <taxon>Eukaryota</taxon>
        <taxon>Metazoa</taxon>
        <taxon>Chordata</taxon>
        <taxon>Craniata</taxon>
        <taxon>Vertebrata</taxon>
        <taxon>Euteleostomi</taxon>
        <taxon>Archelosauria</taxon>
        <taxon>Archosauria</taxon>
        <taxon>Dinosauria</taxon>
        <taxon>Saurischia</taxon>
        <taxon>Theropoda</taxon>
        <taxon>Coelurosauria</taxon>
        <taxon>Aves</taxon>
        <taxon>Neognathae</taxon>
        <taxon>Galloanserae</taxon>
        <taxon>Anseriformes</taxon>
        <taxon>Anatidae</taxon>
        <taxon>Anatinae</taxon>
        <taxon>Anas</taxon>
    </lineage>
</organism>
<accession>R0LKZ4</accession>
<name>R0LKZ4_ANAPL</name>
<dbReference type="EMBL" id="KB742969">
    <property type="protein sequence ID" value="EOB02350.1"/>
    <property type="molecule type" value="Genomic_DNA"/>
</dbReference>
<keyword evidence="2" id="KW-1185">Reference proteome</keyword>
<gene>
    <name evidence="1" type="ORF">Anapl_02410</name>
</gene>
<dbReference type="Proteomes" id="UP000296049">
    <property type="component" value="Unassembled WGS sequence"/>
</dbReference>
<dbReference type="AlphaFoldDB" id="R0LKZ4"/>
<reference evidence="2" key="1">
    <citation type="journal article" date="2013" name="Nat. Genet.">
        <title>The duck genome and transcriptome provide insight into an avian influenza virus reservoir species.</title>
        <authorList>
            <person name="Huang Y."/>
            <person name="Li Y."/>
            <person name="Burt D.W."/>
            <person name="Chen H."/>
            <person name="Zhang Y."/>
            <person name="Qian W."/>
            <person name="Kim H."/>
            <person name="Gan S."/>
            <person name="Zhao Y."/>
            <person name="Li J."/>
            <person name="Yi K."/>
            <person name="Feng H."/>
            <person name="Zhu P."/>
            <person name="Li B."/>
            <person name="Liu Q."/>
            <person name="Fairley S."/>
            <person name="Magor K.E."/>
            <person name="Du Z."/>
            <person name="Hu X."/>
            <person name="Goodman L."/>
            <person name="Tafer H."/>
            <person name="Vignal A."/>
            <person name="Lee T."/>
            <person name="Kim K.W."/>
            <person name="Sheng Z."/>
            <person name="An Y."/>
            <person name="Searle S."/>
            <person name="Herrero J."/>
            <person name="Groenen M.A."/>
            <person name="Crooijmans R.P."/>
            <person name="Faraut T."/>
            <person name="Cai Q."/>
            <person name="Webster R.G."/>
            <person name="Aldridge J.R."/>
            <person name="Warren W.C."/>
            <person name="Bartschat S."/>
            <person name="Kehr S."/>
            <person name="Marz M."/>
            <person name="Stadler P.F."/>
            <person name="Smith J."/>
            <person name="Kraus R.H."/>
            <person name="Zhao Y."/>
            <person name="Ren L."/>
            <person name="Fei J."/>
            <person name="Morisson M."/>
            <person name="Kaiser P."/>
            <person name="Griffin D.K."/>
            <person name="Rao M."/>
            <person name="Pitel F."/>
            <person name="Wang J."/>
            <person name="Li N."/>
        </authorList>
    </citation>
    <scope>NUCLEOTIDE SEQUENCE [LARGE SCALE GENOMIC DNA]</scope>
</reference>
<evidence type="ECO:0000313" key="2">
    <source>
        <dbReference type="Proteomes" id="UP000296049"/>
    </source>
</evidence>